<gene>
    <name evidence="2" type="ORF">CDOO_05735</name>
</gene>
<organism evidence="2 3">
    <name type="scientific">Corynebacterium doosanense CAU 212 = DSM 45436</name>
    <dbReference type="NCBI Taxonomy" id="558173"/>
    <lineage>
        <taxon>Bacteria</taxon>
        <taxon>Bacillati</taxon>
        <taxon>Actinomycetota</taxon>
        <taxon>Actinomycetes</taxon>
        <taxon>Mycobacteriales</taxon>
        <taxon>Corynebacteriaceae</taxon>
        <taxon>Corynebacterium</taxon>
    </lineage>
</organism>
<dbReference type="RefSeq" id="WP_020384640.1">
    <property type="nucleotide sequence ID" value="NZ_AQUX01000006.1"/>
</dbReference>
<dbReference type="KEGG" id="cdo:CDOO_05735"/>
<dbReference type="EMBL" id="CP006764">
    <property type="protein sequence ID" value="AIT62262.1"/>
    <property type="molecule type" value="Genomic_DNA"/>
</dbReference>
<dbReference type="STRING" id="558173.CDOO_05735"/>
<keyword evidence="1" id="KW-0472">Membrane</keyword>
<evidence type="ECO:0000313" key="2">
    <source>
        <dbReference type="EMBL" id="AIT62262.1"/>
    </source>
</evidence>
<keyword evidence="1" id="KW-1133">Transmembrane helix</keyword>
<proteinExistence type="predicted"/>
<accession>A0A097IJD3</accession>
<evidence type="ECO:0000313" key="3">
    <source>
        <dbReference type="Proteomes" id="UP000029914"/>
    </source>
</evidence>
<sequence length="99" mass="11036">MIIALLFAAAGVYLTAHAEGPWWFQAIGYFLAAMVAIFGVVHSYRTRNTTPLRLDRAETAVLRKLRDDEGPNDVKFIKLVRQQHPSAGLAEAKQAVDRL</sequence>
<evidence type="ECO:0000256" key="1">
    <source>
        <dbReference type="SAM" id="Phobius"/>
    </source>
</evidence>
<name>A0A097IJD3_9CORY</name>
<feature type="transmembrane region" description="Helical" evidence="1">
    <location>
        <begin position="28"/>
        <end position="44"/>
    </location>
</feature>
<keyword evidence="1" id="KW-0812">Transmembrane</keyword>
<dbReference type="AlphaFoldDB" id="A0A097IJD3"/>
<keyword evidence="3" id="KW-1185">Reference proteome</keyword>
<dbReference type="HOGENOM" id="CLU_2315504_0_0_11"/>
<dbReference type="Proteomes" id="UP000029914">
    <property type="component" value="Chromosome"/>
</dbReference>
<reference evidence="2 3" key="1">
    <citation type="submission" date="2013-09" db="EMBL/GenBank/DDBJ databases">
        <title>Complete genome sequence of Corynebacterium doosanense CAU 212(T) (=DSM 45436(T)), isolated from activated sludge.</title>
        <authorList>
            <person name="Schaffert L."/>
            <person name="Albersmeier A."/>
            <person name="Kalinowski J."/>
            <person name="Ruckert C."/>
        </authorList>
    </citation>
    <scope>NUCLEOTIDE SEQUENCE [LARGE SCALE GENOMIC DNA]</scope>
    <source>
        <strain evidence="2 3">CAU 212</strain>
    </source>
</reference>
<protein>
    <submittedName>
        <fullName evidence="2">Uncharacterized protein</fullName>
    </submittedName>
</protein>